<feature type="region of interest" description="Disordered" evidence="1">
    <location>
        <begin position="236"/>
        <end position="260"/>
    </location>
</feature>
<feature type="region of interest" description="Disordered" evidence="1">
    <location>
        <begin position="30"/>
        <end position="101"/>
    </location>
</feature>
<gene>
    <name evidence="2" type="ORF">LTR97_007892</name>
</gene>
<evidence type="ECO:0000313" key="2">
    <source>
        <dbReference type="EMBL" id="KAK5696589.1"/>
    </source>
</evidence>
<organism evidence="2 3">
    <name type="scientific">Elasticomyces elasticus</name>
    <dbReference type="NCBI Taxonomy" id="574655"/>
    <lineage>
        <taxon>Eukaryota</taxon>
        <taxon>Fungi</taxon>
        <taxon>Dikarya</taxon>
        <taxon>Ascomycota</taxon>
        <taxon>Pezizomycotina</taxon>
        <taxon>Dothideomycetes</taxon>
        <taxon>Dothideomycetidae</taxon>
        <taxon>Mycosphaerellales</taxon>
        <taxon>Teratosphaeriaceae</taxon>
        <taxon>Elasticomyces</taxon>
    </lineage>
</organism>
<evidence type="ECO:0000256" key="1">
    <source>
        <dbReference type="SAM" id="MobiDB-lite"/>
    </source>
</evidence>
<proteinExistence type="predicted"/>
<comment type="caution">
    <text evidence="2">The sequence shown here is derived from an EMBL/GenBank/DDBJ whole genome shotgun (WGS) entry which is preliminary data.</text>
</comment>
<name>A0AAN8A0H8_9PEZI</name>
<dbReference type="EMBL" id="JAVRQU010000012">
    <property type="protein sequence ID" value="KAK5696589.1"/>
    <property type="molecule type" value="Genomic_DNA"/>
</dbReference>
<protein>
    <submittedName>
        <fullName evidence="2">Uncharacterized protein</fullName>
    </submittedName>
</protein>
<feature type="compositionally biased region" description="Low complexity" evidence="1">
    <location>
        <begin position="38"/>
        <end position="48"/>
    </location>
</feature>
<dbReference type="AlphaFoldDB" id="A0AAN8A0H8"/>
<sequence>MLGGGETKTGRAEHGGVMSLGRALDMLKGAMSRRRVSSSKGGKSTTAARASQGMASTIQRTDSALDTNTRAATAGSRANRPHARSAVPPEDHAISADEDAVDDADEQTLLPMTFSRAGIDPDRTRAMFKRHGLPYESRRRSGDEPAPKVRRVERAIKVRLHYRCHECSGHFSKDKACMKCGHQRCVDCVRQPGQRVKETMDSAREARDNDVQSLAPTPAAVTYEPRVVAPSADELAPSLDHDEHDSGGESTLPKMPDSSRHIYPLGGKQTAHDVPQLCHKCRTPFDSVEQPKCGQCTHLRCNKCTSSPLKAKTRPRATSDDEPSPKLKLRKITNVQRVYRKTRLRVRYTLVVMAGVMVAPAIRQRRVKQRLIQRFYRR</sequence>
<accession>A0AAN8A0H8</accession>
<feature type="compositionally biased region" description="Polar residues" evidence="1">
    <location>
        <begin position="53"/>
        <end position="71"/>
    </location>
</feature>
<reference evidence="2" key="1">
    <citation type="submission" date="2023-08" db="EMBL/GenBank/DDBJ databases">
        <title>Black Yeasts Isolated from many extreme environments.</title>
        <authorList>
            <person name="Coleine C."/>
            <person name="Stajich J.E."/>
            <person name="Selbmann L."/>
        </authorList>
    </citation>
    <scope>NUCLEOTIDE SEQUENCE</scope>
    <source>
        <strain evidence="2">CCFEE 5810</strain>
    </source>
</reference>
<dbReference type="Proteomes" id="UP001310594">
    <property type="component" value="Unassembled WGS sequence"/>
</dbReference>
<evidence type="ECO:0000313" key="3">
    <source>
        <dbReference type="Proteomes" id="UP001310594"/>
    </source>
</evidence>